<protein>
    <submittedName>
        <fullName evidence="2">Uncharacterized protein</fullName>
    </submittedName>
</protein>
<sequence length="129" mass="14826">MATLRCDGVRRHCVTVVYGDTVRYDSVRRHCVAMVYGDTALRWCTATLRYDSVRRHCVMVVYGSVARLACYVIFSFLCRPIPVLQEREKEIRDDEAETEEKPEKEDGVDMDEGEKPKIEDVGSNEEEDG</sequence>
<feature type="compositionally biased region" description="Basic and acidic residues" evidence="1">
    <location>
        <begin position="99"/>
        <end position="120"/>
    </location>
</feature>
<evidence type="ECO:0000313" key="3">
    <source>
        <dbReference type="Proteomes" id="UP000288216"/>
    </source>
</evidence>
<dbReference type="Proteomes" id="UP000288216">
    <property type="component" value="Unassembled WGS sequence"/>
</dbReference>
<name>A0A401P7F8_SCYTO</name>
<organism evidence="2 3">
    <name type="scientific">Scyliorhinus torazame</name>
    <name type="common">Cloudy catshark</name>
    <name type="synonym">Catulus torazame</name>
    <dbReference type="NCBI Taxonomy" id="75743"/>
    <lineage>
        <taxon>Eukaryota</taxon>
        <taxon>Metazoa</taxon>
        <taxon>Chordata</taxon>
        <taxon>Craniata</taxon>
        <taxon>Vertebrata</taxon>
        <taxon>Chondrichthyes</taxon>
        <taxon>Elasmobranchii</taxon>
        <taxon>Galeomorphii</taxon>
        <taxon>Galeoidea</taxon>
        <taxon>Carcharhiniformes</taxon>
        <taxon>Scyliorhinidae</taxon>
        <taxon>Scyliorhinus</taxon>
    </lineage>
</organism>
<comment type="caution">
    <text evidence="2">The sequence shown here is derived from an EMBL/GenBank/DDBJ whole genome shotgun (WGS) entry which is preliminary data.</text>
</comment>
<dbReference type="AlphaFoldDB" id="A0A401P7F8"/>
<feature type="region of interest" description="Disordered" evidence="1">
    <location>
        <begin position="89"/>
        <end position="129"/>
    </location>
</feature>
<keyword evidence="3" id="KW-1185">Reference proteome</keyword>
<dbReference type="EMBL" id="BFAA01003161">
    <property type="protein sequence ID" value="GCB69081.1"/>
    <property type="molecule type" value="Genomic_DNA"/>
</dbReference>
<evidence type="ECO:0000256" key="1">
    <source>
        <dbReference type="SAM" id="MobiDB-lite"/>
    </source>
</evidence>
<proteinExistence type="predicted"/>
<evidence type="ECO:0000313" key="2">
    <source>
        <dbReference type="EMBL" id="GCB69081.1"/>
    </source>
</evidence>
<gene>
    <name evidence="2" type="ORF">scyTo_0008325</name>
</gene>
<reference evidence="2 3" key="1">
    <citation type="journal article" date="2018" name="Nat. Ecol. Evol.">
        <title>Shark genomes provide insights into elasmobranch evolution and the origin of vertebrates.</title>
        <authorList>
            <person name="Hara Y"/>
            <person name="Yamaguchi K"/>
            <person name="Onimaru K"/>
            <person name="Kadota M"/>
            <person name="Koyanagi M"/>
            <person name="Keeley SD"/>
            <person name="Tatsumi K"/>
            <person name="Tanaka K"/>
            <person name="Motone F"/>
            <person name="Kageyama Y"/>
            <person name="Nozu R"/>
            <person name="Adachi N"/>
            <person name="Nishimura O"/>
            <person name="Nakagawa R"/>
            <person name="Tanegashima C"/>
            <person name="Kiyatake I"/>
            <person name="Matsumoto R"/>
            <person name="Murakumo K"/>
            <person name="Nishida K"/>
            <person name="Terakita A"/>
            <person name="Kuratani S"/>
            <person name="Sato K"/>
            <person name="Hyodo S Kuraku.S."/>
        </authorList>
    </citation>
    <scope>NUCLEOTIDE SEQUENCE [LARGE SCALE GENOMIC DNA]</scope>
</reference>
<accession>A0A401P7F8</accession>
<dbReference type="STRING" id="75743.A0A401P7F8"/>